<feature type="domain" description="DUF11" evidence="1">
    <location>
        <begin position="126"/>
        <end position="254"/>
    </location>
</feature>
<dbReference type="InterPro" id="IPR051172">
    <property type="entry name" value="Chlamydia_OmcB"/>
</dbReference>
<dbReference type="EMBL" id="JAACVF010000063">
    <property type="protein sequence ID" value="NCN64945.1"/>
    <property type="molecule type" value="Genomic_DNA"/>
</dbReference>
<dbReference type="Gene3D" id="2.60.40.740">
    <property type="match status" value="1"/>
</dbReference>
<dbReference type="InterPro" id="IPR001434">
    <property type="entry name" value="OmcB-like_DUF11"/>
</dbReference>
<reference evidence="2" key="1">
    <citation type="submission" date="2019-11" db="EMBL/GenBank/DDBJ databases">
        <title>Lipid analysis of CO2-rich subsurface aquifers suggests an autotrophy-based deep biosphere with lysolipids enriched in CPR bacteria.</title>
        <authorList>
            <person name="Probst A.J."/>
            <person name="Elling F.J."/>
            <person name="Castelle C.J."/>
            <person name="Zhu Q."/>
            <person name="Elvert M."/>
            <person name="Birarda G."/>
            <person name="Holman H.-Y."/>
            <person name="Lane K.R."/>
            <person name="Ladd B."/>
            <person name="Ryan M.C."/>
            <person name="Woyke T."/>
            <person name="Hinrichs K.-U."/>
            <person name="Banfield J.F."/>
        </authorList>
    </citation>
    <scope>NUCLEOTIDE SEQUENCE</scope>
    <source>
        <strain evidence="2">CG_2015-01_33_1645</strain>
    </source>
</reference>
<name>A0A8J7YZ16_9ARCH</name>
<evidence type="ECO:0000313" key="2">
    <source>
        <dbReference type="EMBL" id="NCN64945.1"/>
    </source>
</evidence>
<accession>A0A8J7YZ16</accession>
<dbReference type="AlphaFoldDB" id="A0A8J7YZ16"/>
<proteinExistence type="predicted"/>
<gene>
    <name evidence="2" type="ORF">GW910_02560</name>
</gene>
<sequence length="564" mass="63051">GTKCKITYKVNVPRFTNTSTYTNNVTIVNGTFANGEPLTANEGINKTDTSTLTVAGKYVHICQFTYSQGPNNQSVFHIKAKVTEDISDQQITNTVRVNGTLNKGTSGEIPLYAESTKSVNLENPNVSIVKWADTADIEPGQEVTFYVQIQNPSETNLINLSIKDILPKGFEYVHNSSKLEGQLFNESNSAIFNVTPEIYNESNNNTQQNITWNVSNLLPKTIKLLTFKAKVKCNITEGEKNTNNVCINGTTHDDERVGACTNYTMTGHLAHLTINKYADKDKVKWFDVVEYTIAIKNPALGSAHSILKEINDTMAKNLKYINNSATINGEVIPGLNGILDNNVSLEYYDPLPGHFDPEAVFKASFRSAIVRDGYAPKQNIVSSGNVNLFLGDEINTPVTTTTTIHLKQGWNLISLPIQPEDTNIDMVLNSIKGKYTDVFAYEDRWVYKSEYMNKWFGDLSKLEAGKGYWIKVNEDCSLTINGIIAKSANISLKQGWNLVGPLATTGKSISLDNLNVQYTDIFTYEDKWVYKSEYMNKWFGDLNKLEAGKGYWIKVENNEEQLVM</sequence>
<organism evidence="2 3">
    <name type="scientific">Candidatus Altarchaeum hamiconexum</name>
    <dbReference type="NCBI Taxonomy" id="1803513"/>
    <lineage>
        <taxon>Archaea</taxon>
        <taxon>Candidatus Altarchaeota</taxon>
        <taxon>Candidatus Altiarchaeia</taxon>
        <taxon>Candidatus Altarchaeales</taxon>
        <taxon>Candidatus Altarchaeaceae</taxon>
        <taxon>Candidatus Altarchaeum</taxon>
    </lineage>
</organism>
<dbReference type="NCBIfam" id="TIGR01451">
    <property type="entry name" value="B_ant_repeat"/>
    <property type="match status" value="2"/>
</dbReference>
<evidence type="ECO:0000313" key="3">
    <source>
        <dbReference type="Proteomes" id="UP000768163"/>
    </source>
</evidence>
<evidence type="ECO:0000259" key="1">
    <source>
        <dbReference type="Pfam" id="PF01345"/>
    </source>
</evidence>
<feature type="non-terminal residue" evidence="2">
    <location>
        <position position="1"/>
    </location>
</feature>
<dbReference type="Proteomes" id="UP000768163">
    <property type="component" value="Unassembled WGS sequence"/>
</dbReference>
<dbReference type="InterPro" id="IPR047589">
    <property type="entry name" value="DUF11_rpt"/>
</dbReference>
<dbReference type="PANTHER" id="PTHR34819">
    <property type="entry name" value="LARGE CYSTEINE-RICH PERIPLASMIC PROTEIN OMCB"/>
    <property type="match status" value="1"/>
</dbReference>
<protein>
    <submittedName>
        <fullName evidence="2">DUF11 domain-containing protein</fullName>
    </submittedName>
</protein>
<comment type="caution">
    <text evidence="2">The sequence shown here is derived from an EMBL/GenBank/DDBJ whole genome shotgun (WGS) entry which is preliminary data.</text>
</comment>
<dbReference type="Pfam" id="PF01345">
    <property type="entry name" value="DUF11"/>
    <property type="match status" value="1"/>
</dbReference>